<dbReference type="OrthoDB" id="3525097at2759"/>
<organism evidence="1 2">
    <name type="scientific">Botryotinia convoluta</name>
    <dbReference type="NCBI Taxonomy" id="54673"/>
    <lineage>
        <taxon>Eukaryota</taxon>
        <taxon>Fungi</taxon>
        <taxon>Dikarya</taxon>
        <taxon>Ascomycota</taxon>
        <taxon>Pezizomycotina</taxon>
        <taxon>Leotiomycetes</taxon>
        <taxon>Helotiales</taxon>
        <taxon>Sclerotiniaceae</taxon>
        <taxon>Botryotinia</taxon>
    </lineage>
</organism>
<comment type="caution">
    <text evidence="1">The sequence shown here is derived from an EMBL/GenBank/DDBJ whole genome shotgun (WGS) entry which is preliminary data.</text>
</comment>
<reference evidence="1 2" key="1">
    <citation type="submission" date="2017-12" db="EMBL/GenBank/DDBJ databases">
        <title>Comparative genomics of Botrytis spp.</title>
        <authorList>
            <person name="Valero-Jimenez C.A."/>
            <person name="Tapia P."/>
            <person name="Veloso J."/>
            <person name="Silva-Moreno E."/>
            <person name="Staats M."/>
            <person name="Valdes J.H."/>
            <person name="Van Kan J.A.L."/>
        </authorList>
    </citation>
    <scope>NUCLEOTIDE SEQUENCE [LARGE SCALE GENOMIC DNA]</scope>
    <source>
        <strain evidence="1 2">MUCL11595</strain>
    </source>
</reference>
<gene>
    <name evidence="1" type="ORF">BCON_0457g00030</name>
</gene>
<keyword evidence="2" id="KW-1185">Reference proteome</keyword>
<sequence length="225" mass="25502">MYIEVMFHQLLLVSTRLLQLLLFLFPFTVLCTLYPCNGCTREQSIRSDVYGIDFAFDYLSIAIQYINGTLNPIAIHYPGAEYLSLLRNALVNVDIYPYGYGNETPEIAANPNHFHANCSLNSHGSDRNIEILENETAKLLSLIADQNLTIAQYQISTPTFFTNELNNQLMTAIQHSSLPPPPSNPFLNPFPSDFAAFSALNTSYWLRDIEPEADFEFVDYMPLTI</sequence>
<dbReference type="Proteomes" id="UP000297527">
    <property type="component" value="Unassembled WGS sequence"/>
</dbReference>
<dbReference type="AlphaFoldDB" id="A0A4Z1HII4"/>
<accession>A0A4Z1HII4</accession>
<dbReference type="EMBL" id="PQXN01000455">
    <property type="protein sequence ID" value="TGO44827.1"/>
    <property type="molecule type" value="Genomic_DNA"/>
</dbReference>
<name>A0A4Z1HII4_9HELO</name>
<protein>
    <submittedName>
        <fullName evidence="1">Uncharacterized protein</fullName>
    </submittedName>
</protein>
<evidence type="ECO:0000313" key="2">
    <source>
        <dbReference type="Proteomes" id="UP000297527"/>
    </source>
</evidence>
<evidence type="ECO:0000313" key="1">
    <source>
        <dbReference type="EMBL" id="TGO44827.1"/>
    </source>
</evidence>
<proteinExistence type="predicted"/>